<evidence type="ECO:0000313" key="4">
    <source>
        <dbReference type="Proteomes" id="UP000005283"/>
    </source>
</evidence>
<accession>D1W5Z4</accession>
<dbReference type="PANTHER" id="PTHR46580:SF4">
    <property type="entry name" value="ATP_GTP-BINDING PROTEIN"/>
    <property type="match status" value="1"/>
</dbReference>
<dbReference type="eggNOG" id="COG4733">
    <property type="taxonomic scope" value="Bacteria"/>
</dbReference>
<dbReference type="SUPFAM" id="SSF69318">
    <property type="entry name" value="Integrin alpha N-terminal domain"/>
    <property type="match status" value="1"/>
</dbReference>
<keyword evidence="4" id="KW-1185">Reference proteome</keyword>
<dbReference type="RefSeq" id="WP_004349312.1">
    <property type="nucleotide sequence ID" value="NZ_ADEG01000058.1"/>
</dbReference>
<reference evidence="3 4" key="1">
    <citation type="submission" date="2009-12" db="EMBL/GenBank/DDBJ databases">
        <title>Genome Sequence of Prevotella buccalis ATCC 35310.</title>
        <authorList>
            <person name="Durkin A.S."/>
            <person name="Madupu R."/>
            <person name="Torralba M."/>
            <person name="Methe B."/>
            <person name="Sutton G."/>
            <person name="Strausberg R.L."/>
            <person name="Nelson K.E."/>
        </authorList>
    </citation>
    <scope>NUCLEOTIDE SEQUENCE [LARGE SCALE GENOMIC DNA]</scope>
    <source>
        <strain evidence="3 4">ATCC 35310</strain>
    </source>
</reference>
<comment type="caution">
    <text evidence="3">The sequence shown here is derived from an EMBL/GenBank/DDBJ whole genome shotgun (WGS) entry which is preliminary data.</text>
</comment>
<dbReference type="Pfam" id="PF13517">
    <property type="entry name" value="FG-GAP_3"/>
    <property type="match status" value="1"/>
</dbReference>
<organism evidence="3 4">
    <name type="scientific">Hoylesella buccalis ATCC 35310</name>
    <dbReference type="NCBI Taxonomy" id="679190"/>
    <lineage>
        <taxon>Bacteria</taxon>
        <taxon>Pseudomonadati</taxon>
        <taxon>Bacteroidota</taxon>
        <taxon>Bacteroidia</taxon>
        <taxon>Bacteroidales</taxon>
        <taxon>Prevotellaceae</taxon>
        <taxon>Hoylesella</taxon>
    </lineage>
</organism>
<gene>
    <name evidence="3" type="ORF">HMPREF0650_1581</name>
</gene>
<dbReference type="InterPro" id="IPR013517">
    <property type="entry name" value="FG-GAP"/>
</dbReference>
<evidence type="ECO:0000256" key="1">
    <source>
        <dbReference type="ARBA" id="ARBA00022729"/>
    </source>
</evidence>
<dbReference type="PANTHER" id="PTHR46580">
    <property type="entry name" value="SENSOR KINASE-RELATED"/>
    <property type="match status" value="1"/>
</dbReference>
<feature type="chain" id="PRO_5003027546" evidence="2">
    <location>
        <begin position="21"/>
        <end position="650"/>
    </location>
</feature>
<name>D1W5Z4_9BACT</name>
<evidence type="ECO:0000313" key="3">
    <source>
        <dbReference type="EMBL" id="EFA92011.1"/>
    </source>
</evidence>
<dbReference type="Proteomes" id="UP000005283">
    <property type="component" value="Unassembled WGS sequence"/>
</dbReference>
<feature type="signal peptide" evidence="2">
    <location>
        <begin position="1"/>
        <end position="20"/>
    </location>
</feature>
<dbReference type="Gene3D" id="2.130.10.130">
    <property type="entry name" value="Integrin alpha, N-terminal"/>
    <property type="match status" value="1"/>
</dbReference>
<sequence>MKRFTSLFTLSFIVAMGMQAQGNAYNYFENADGQHGCILIGDVDNDGDLDVLIGGEQRKDPHLQRGGLYINDGKGNFTKKDCPIMVGFKGNMDFGDIDGDGDLDIIFTGHKNLKVPEASARGLALNDGKGNFTIADPAKYPTITQPCYNALFADLNNDGLLDYMLTPPDMQGHFDWEANKRIEYKGKWTLFFQQPDGTFKMDENQFSNYFRDEVCSFGDFDNDGDVDIFFQGYYPRVDKSITPFGLDKSNWTGYIFVNDGKGHFSRQEYTELPPLGHGSHDWADVDGNGFLDLLVVGDGPFNGKTGWDAATWYHRLFTNQDMVFKESFVSDRARPYSTTGANLLQDLDNDGDVDILCGGFADKLGKQKTFVYANEDADGNITQEDFVENKTLGDNYLPGFSEHDYKAADLNGDYILDYVYMGFKGGNKNMPPTDKLDVNFGGWTPGLNDPNFVKPFVKLNAPSNLTATQVADGEQMKVTFAWSEPDNIGTKKSVTYNLALRNKTTGKWLYNPMAIIGGEKDGFRQVVKMGNTYLNKSWTLTLPKGEYEWTVQAIDPAKFGGSFAPMQTLSVSTNVQEFTVAKPVITTGKGYIGITSQTTNAMQAKVYSTTGVEVENALFKNSLRITVPTGLYIVEVKNGDQVLHQKVTVK</sequence>
<proteinExistence type="predicted"/>
<keyword evidence="1 2" id="KW-0732">Signal</keyword>
<evidence type="ECO:0000256" key="2">
    <source>
        <dbReference type="SAM" id="SignalP"/>
    </source>
</evidence>
<dbReference type="InterPro" id="IPR028994">
    <property type="entry name" value="Integrin_alpha_N"/>
</dbReference>
<dbReference type="STRING" id="679190.HMPREF0650_1581"/>
<dbReference type="EMBL" id="ADEG01000058">
    <property type="protein sequence ID" value="EFA92011.1"/>
    <property type="molecule type" value="Genomic_DNA"/>
</dbReference>
<dbReference type="AlphaFoldDB" id="D1W5Z4"/>
<protein>
    <submittedName>
        <fullName evidence="3">FG-GAP repeat protein</fullName>
    </submittedName>
</protein>